<accession>A0A2T7FXM6</accession>
<evidence type="ECO:0000256" key="11">
    <source>
        <dbReference type="ARBA" id="ARBA00023136"/>
    </source>
</evidence>
<evidence type="ECO:0000256" key="3">
    <source>
        <dbReference type="ARBA" id="ARBA00022475"/>
    </source>
</evidence>
<evidence type="ECO:0000256" key="12">
    <source>
        <dbReference type="SAM" id="Phobius"/>
    </source>
</evidence>
<comment type="subcellular location">
    <subcellularLocation>
        <location evidence="1">Cell inner membrane</location>
        <topology evidence="1">Multi-pass membrane protein</topology>
    </subcellularLocation>
</comment>
<keyword evidence="5 12" id="KW-0812">Transmembrane</keyword>
<dbReference type="AlphaFoldDB" id="A0A2T7FXM6"/>
<evidence type="ECO:0000256" key="9">
    <source>
        <dbReference type="ARBA" id="ARBA00023004"/>
    </source>
</evidence>
<dbReference type="OrthoDB" id="4759734at2"/>
<dbReference type="EMBL" id="QCYG01000004">
    <property type="protein sequence ID" value="PVA06907.1"/>
    <property type="molecule type" value="Genomic_DNA"/>
</dbReference>
<dbReference type="GO" id="GO:0046872">
    <property type="term" value="F:metal ion binding"/>
    <property type="evidence" value="ECO:0007669"/>
    <property type="project" value="UniProtKB-KW"/>
</dbReference>
<keyword evidence="3" id="KW-1003">Cell membrane</keyword>
<dbReference type="Proteomes" id="UP000244817">
    <property type="component" value="Unassembled WGS sequence"/>
</dbReference>
<evidence type="ECO:0000259" key="13">
    <source>
        <dbReference type="Pfam" id="PF00487"/>
    </source>
</evidence>
<evidence type="ECO:0000256" key="10">
    <source>
        <dbReference type="ARBA" id="ARBA00023033"/>
    </source>
</evidence>
<protein>
    <submittedName>
        <fullName evidence="14">Alkane 1-monooxygenase</fullName>
    </submittedName>
</protein>
<dbReference type="RefSeq" id="WP_108640434.1">
    <property type="nucleotide sequence ID" value="NZ_QCYG01000004.1"/>
</dbReference>
<keyword evidence="8" id="KW-0560">Oxidoreductase</keyword>
<evidence type="ECO:0000256" key="7">
    <source>
        <dbReference type="ARBA" id="ARBA00022989"/>
    </source>
</evidence>
<dbReference type="GO" id="GO:0004497">
    <property type="term" value="F:monooxygenase activity"/>
    <property type="evidence" value="ECO:0007669"/>
    <property type="project" value="UniProtKB-KW"/>
</dbReference>
<evidence type="ECO:0000313" key="14">
    <source>
        <dbReference type="EMBL" id="PVA06907.1"/>
    </source>
</evidence>
<dbReference type="PANTHER" id="PTHR38674:SF1">
    <property type="entry name" value="ALKANE 1-MONOOXYGENASE 1"/>
    <property type="match status" value="1"/>
</dbReference>
<evidence type="ECO:0000256" key="1">
    <source>
        <dbReference type="ARBA" id="ARBA00004429"/>
    </source>
</evidence>
<evidence type="ECO:0000256" key="6">
    <source>
        <dbReference type="ARBA" id="ARBA00022723"/>
    </source>
</evidence>
<sequence length="350" mass="37964">MPHPLPVFYLATLTAPLLVAAGALWGGIWSVAGVLWMTALTALLDRLVSVTLPVVEGDEFPAADHLTRTLALVHFLLWLLVIAALSGWTGLGGWEKLGVFLGAGLFMGQVSNSNAHELIHRPARHLRRLGRWVYISLLFGHHASAHPLVHHVHVGTRADPSTARLGEGFYRFWGRAWIGGFRDGLRAETRRSARSGRPRWRHPYLGYLVGAVAVLVLAFVIGGGAGVLWAVLLAIFAQSQLMLSDYVQHYGLQRKIGADGRAEPVGSAQSWNAPQPASSALMLNAPRHSDHHCSPSRAFPGLALDADMPMLPRSLPVMASLALVPPLWKRVMNPRAARWRVDGGGGGDAR</sequence>
<keyword evidence="4" id="KW-0997">Cell inner membrane</keyword>
<dbReference type="InterPro" id="IPR033885">
    <property type="entry name" value="AlkB/XylM"/>
</dbReference>
<keyword evidence="7 12" id="KW-1133">Transmembrane helix</keyword>
<dbReference type="InterPro" id="IPR005804">
    <property type="entry name" value="FA_desaturase_dom"/>
</dbReference>
<keyword evidence="9" id="KW-0408">Iron</keyword>
<keyword evidence="6" id="KW-0479">Metal-binding</keyword>
<dbReference type="GO" id="GO:0005886">
    <property type="term" value="C:plasma membrane"/>
    <property type="evidence" value="ECO:0007669"/>
    <property type="project" value="UniProtKB-SubCell"/>
</dbReference>
<name>A0A2T7FXM6_9RHOB</name>
<dbReference type="GO" id="GO:0006629">
    <property type="term" value="P:lipid metabolic process"/>
    <property type="evidence" value="ECO:0007669"/>
    <property type="project" value="InterPro"/>
</dbReference>
<keyword evidence="11 12" id="KW-0472">Membrane</keyword>
<feature type="transmembrane region" description="Helical" evidence="12">
    <location>
        <begin position="7"/>
        <end position="28"/>
    </location>
</feature>
<evidence type="ECO:0000256" key="8">
    <source>
        <dbReference type="ARBA" id="ARBA00023002"/>
    </source>
</evidence>
<keyword evidence="15" id="KW-1185">Reference proteome</keyword>
<organism evidence="14 15">
    <name type="scientific">Thalassorhabdomicrobium marinisediminis</name>
    <dbReference type="NCBI Taxonomy" id="2170577"/>
    <lineage>
        <taxon>Bacteria</taxon>
        <taxon>Pseudomonadati</taxon>
        <taxon>Pseudomonadota</taxon>
        <taxon>Alphaproteobacteria</taxon>
        <taxon>Rhodobacterales</taxon>
        <taxon>Paracoccaceae</taxon>
        <taxon>Thalassorhabdomicrobium</taxon>
    </lineage>
</organism>
<evidence type="ECO:0000256" key="5">
    <source>
        <dbReference type="ARBA" id="ARBA00022692"/>
    </source>
</evidence>
<dbReference type="PANTHER" id="PTHR38674">
    <property type="entry name" value="ALKANE 1-MONOOXYGENASE 1"/>
    <property type="match status" value="1"/>
</dbReference>
<comment type="caution">
    <text evidence="14">The sequence shown here is derived from an EMBL/GenBank/DDBJ whole genome shotgun (WGS) entry which is preliminary data.</text>
</comment>
<feature type="transmembrane region" description="Helical" evidence="12">
    <location>
        <begin position="204"/>
        <end position="237"/>
    </location>
</feature>
<proteinExistence type="inferred from homology"/>
<dbReference type="Pfam" id="PF00487">
    <property type="entry name" value="FA_desaturase"/>
    <property type="match status" value="1"/>
</dbReference>
<keyword evidence="10 14" id="KW-0503">Monooxygenase</keyword>
<gene>
    <name evidence="14" type="ORF">DC363_07080</name>
</gene>
<feature type="transmembrane region" description="Helical" evidence="12">
    <location>
        <begin position="67"/>
        <end position="91"/>
    </location>
</feature>
<evidence type="ECO:0000313" key="15">
    <source>
        <dbReference type="Proteomes" id="UP000244817"/>
    </source>
</evidence>
<evidence type="ECO:0000256" key="2">
    <source>
        <dbReference type="ARBA" id="ARBA00010823"/>
    </source>
</evidence>
<dbReference type="CDD" id="cd03512">
    <property type="entry name" value="Alkane-hydroxylase"/>
    <property type="match status" value="1"/>
</dbReference>
<feature type="domain" description="Fatty acid desaturase" evidence="13">
    <location>
        <begin position="98"/>
        <end position="306"/>
    </location>
</feature>
<reference evidence="14 15" key="1">
    <citation type="submission" date="2018-04" db="EMBL/GenBank/DDBJ databases">
        <title>Pelagivirga bohaiensis gen. nov., sp. nov., a bacterium isolated from the Bohai Sea.</title>
        <authorList>
            <person name="Ji X."/>
        </authorList>
    </citation>
    <scope>NUCLEOTIDE SEQUENCE [LARGE SCALE GENOMIC DNA]</scope>
    <source>
        <strain evidence="14 15">BH-SD16</strain>
    </source>
</reference>
<comment type="similarity">
    <text evidence="2">Belongs to the fatty acid desaturase type 1 family. AlkB subfamily.</text>
</comment>
<evidence type="ECO:0000256" key="4">
    <source>
        <dbReference type="ARBA" id="ARBA00022519"/>
    </source>
</evidence>